<reference evidence="6" key="2">
    <citation type="journal article" date="2021" name="PeerJ">
        <title>Extensive microbial diversity within the chicken gut microbiome revealed by metagenomics and culture.</title>
        <authorList>
            <person name="Gilroy R."/>
            <person name="Ravi A."/>
            <person name="Getino M."/>
            <person name="Pursley I."/>
            <person name="Horton D.L."/>
            <person name="Alikhan N.F."/>
            <person name="Baker D."/>
            <person name="Gharbi K."/>
            <person name="Hall N."/>
            <person name="Watson M."/>
            <person name="Adriaenssens E.M."/>
            <person name="Foster-Nyarko E."/>
            <person name="Jarju S."/>
            <person name="Secka A."/>
            <person name="Antonio M."/>
            <person name="Oren A."/>
            <person name="Chaudhuri R.R."/>
            <person name="La Ragione R."/>
            <person name="Hildebrand F."/>
            <person name="Pallen M.J."/>
        </authorList>
    </citation>
    <scope>NUCLEOTIDE SEQUENCE</scope>
    <source>
        <strain evidence="6">CHK190-19873</strain>
    </source>
</reference>
<gene>
    <name evidence="6" type="ORF">IAB44_13055</name>
</gene>
<keyword evidence="4" id="KW-0378">Hydrolase</keyword>
<dbReference type="GO" id="GO:0006796">
    <property type="term" value="P:phosphate-containing compound metabolic process"/>
    <property type="evidence" value="ECO:0007669"/>
    <property type="project" value="InterPro"/>
</dbReference>
<evidence type="ECO:0000256" key="3">
    <source>
        <dbReference type="ARBA" id="ARBA00022723"/>
    </source>
</evidence>
<evidence type="ECO:0000256" key="2">
    <source>
        <dbReference type="ARBA" id="ARBA00012146"/>
    </source>
</evidence>
<sequence length="291" mass="32977">MIGLRRGIVRLYDHETEWELEAQNTISRLRALLGSVIKDIQHVGSTSIHSIKAKPIIDIALAVDDFNEILAREATLRDHGFYYRPGSQSMIPHQLLFACGSYYDGSGDLQTHFIHVVLTGSTDWINYINFRDYLNSTPSAAKEYENLKVSLARQFPNDHGREPYLQGKHAFIVRTLRKALVKSFLGKRVTIKIDRPAGSVHPRFPDLVYPVNYGSIPDVPGGDGEDLDVYLLGVGTPVREYTARIIGIIHRRDDAEDKLVAAPEGIRFTKEEVAEKVAFQEQYFDTEMELY</sequence>
<evidence type="ECO:0000313" key="6">
    <source>
        <dbReference type="EMBL" id="HIS32452.1"/>
    </source>
</evidence>
<dbReference type="PANTHER" id="PTHR34822:SF1">
    <property type="entry name" value="GRPB FAMILY PROTEIN"/>
    <property type="match status" value="1"/>
</dbReference>
<dbReference type="PANTHER" id="PTHR34822">
    <property type="entry name" value="GRPB DOMAIN PROTEIN (AFU_ORTHOLOGUE AFUA_1G01530)"/>
    <property type="match status" value="1"/>
</dbReference>
<dbReference type="SUPFAM" id="SSF81301">
    <property type="entry name" value="Nucleotidyltransferase"/>
    <property type="match status" value="1"/>
</dbReference>
<evidence type="ECO:0000256" key="4">
    <source>
        <dbReference type="ARBA" id="ARBA00022801"/>
    </source>
</evidence>
<dbReference type="InterPro" id="IPR043519">
    <property type="entry name" value="NT_sf"/>
</dbReference>
<dbReference type="GO" id="GO:0005737">
    <property type="term" value="C:cytoplasm"/>
    <property type="evidence" value="ECO:0007669"/>
    <property type="project" value="InterPro"/>
</dbReference>
<dbReference type="Gene3D" id="3.30.460.10">
    <property type="entry name" value="Beta Polymerase, domain 2"/>
    <property type="match status" value="1"/>
</dbReference>
<protein>
    <recommendedName>
        <fullName evidence="2">inorganic diphosphatase</fullName>
        <ecNumber evidence="2">3.6.1.1</ecNumber>
    </recommendedName>
</protein>
<dbReference type="GO" id="GO:0000287">
    <property type="term" value="F:magnesium ion binding"/>
    <property type="evidence" value="ECO:0007669"/>
    <property type="project" value="InterPro"/>
</dbReference>
<dbReference type="Proteomes" id="UP000823935">
    <property type="component" value="Unassembled WGS sequence"/>
</dbReference>
<evidence type="ECO:0000313" key="7">
    <source>
        <dbReference type="Proteomes" id="UP000823935"/>
    </source>
</evidence>
<comment type="caution">
    <text evidence="6">The sequence shown here is derived from an EMBL/GenBank/DDBJ whole genome shotgun (WGS) entry which is preliminary data.</text>
</comment>
<reference evidence="6" key="1">
    <citation type="submission" date="2020-10" db="EMBL/GenBank/DDBJ databases">
        <authorList>
            <person name="Gilroy R."/>
        </authorList>
    </citation>
    <scope>NUCLEOTIDE SEQUENCE</scope>
    <source>
        <strain evidence="6">CHK190-19873</strain>
    </source>
</reference>
<dbReference type="GO" id="GO:0004427">
    <property type="term" value="F:inorganic diphosphate phosphatase activity"/>
    <property type="evidence" value="ECO:0007669"/>
    <property type="project" value="UniProtKB-EC"/>
</dbReference>
<accession>A0A9D1EUS2</accession>
<dbReference type="InterPro" id="IPR008162">
    <property type="entry name" value="Pyrophosphatase"/>
</dbReference>
<dbReference type="EMBL" id="DVIQ01000082">
    <property type="protein sequence ID" value="HIS32452.1"/>
    <property type="molecule type" value="Genomic_DNA"/>
</dbReference>
<dbReference type="InterPro" id="IPR036649">
    <property type="entry name" value="Pyrophosphatase_sf"/>
</dbReference>
<organism evidence="6 7">
    <name type="scientific">Candidatus Limivivens intestinipullorum</name>
    <dbReference type="NCBI Taxonomy" id="2840858"/>
    <lineage>
        <taxon>Bacteria</taxon>
        <taxon>Bacillati</taxon>
        <taxon>Bacillota</taxon>
        <taxon>Clostridia</taxon>
        <taxon>Lachnospirales</taxon>
        <taxon>Lachnospiraceae</taxon>
        <taxon>Lachnospiraceae incertae sedis</taxon>
        <taxon>Candidatus Limivivens</taxon>
    </lineage>
</organism>
<dbReference type="AlphaFoldDB" id="A0A9D1EUS2"/>
<dbReference type="SUPFAM" id="SSF50324">
    <property type="entry name" value="Inorganic pyrophosphatase"/>
    <property type="match status" value="1"/>
</dbReference>
<name>A0A9D1EUS2_9FIRM</name>
<dbReference type="Pfam" id="PF00719">
    <property type="entry name" value="Pyrophosphatase"/>
    <property type="match status" value="1"/>
</dbReference>
<evidence type="ECO:0000256" key="5">
    <source>
        <dbReference type="ARBA" id="ARBA00022842"/>
    </source>
</evidence>
<keyword evidence="5" id="KW-0460">Magnesium</keyword>
<dbReference type="InterPro" id="IPR007344">
    <property type="entry name" value="GrpB/CoaE"/>
</dbReference>
<comment type="cofactor">
    <cofactor evidence="1">
        <name>Mg(2+)</name>
        <dbReference type="ChEBI" id="CHEBI:18420"/>
    </cofactor>
</comment>
<keyword evidence="3" id="KW-0479">Metal-binding</keyword>
<evidence type="ECO:0000256" key="1">
    <source>
        <dbReference type="ARBA" id="ARBA00001946"/>
    </source>
</evidence>
<proteinExistence type="predicted"/>
<dbReference type="Gene3D" id="3.90.80.10">
    <property type="entry name" value="Inorganic pyrophosphatase"/>
    <property type="match status" value="1"/>
</dbReference>
<dbReference type="Pfam" id="PF04229">
    <property type="entry name" value="GrpB"/>
    <property type="match status" value="1"/>
</dbReference>
<dbReference type="EC" id="3.6.1.1" evidence="2"/>